<organism evidence="3 4">
    <name type="scientific">Arenicella xantha</name>
    <dbReference type="NCBI Taxonomy" id="644221"/>
    <lineage>
        <taxon>Bacteria</taxon>
        <taxon>Pseudomonadati</taxon>
        <taxon>Pseudomonadota</taxon>
        <taxon>Gammaproteobacteria</taxon>
        <taxon>Arenicellales</taxon>
        <taxon>Arenicellaceae</taxon>
        <taxon>Arenicella</taxon>
    </lineage>
</organism>
<dbReference type="SFLD" id="SFLDG00358">
    <property type="entry name" value="Main_(cytGST)"/>
    <property type="match status" value="1"/>
</dbReference>
<dbReference type="SUPFAM" id="SSF47616">
    <property type="entry name" value="GST C-terminal domain-like"/>
    <property type="match status" value="1"/>
</dbReference>
<dbReference type="PANTHER" id="PTHR44051">
    <property type="entry name" value="GLUTATHIONE S-TRANSFERASE-RELATED"/>
    <property type="match status" value="1"/>
</dbReference>
<dbReference type="InterPro" id="IPR004045">
    <property type="entry name" value="Glutathione_S-Trfase_N"/>
</dbReference>
<dbReference type="EMBL" id="QNRT01000009">
    <property type="protein sequence ID" value="RBP47170.1"/>
    <property type="molecule type" value="Genomic_DNA"/>
</dbReference>
<accession>A0A395JEU6</accession>
<name>A0A395JEU6_9GAMM</name>
<dbReference type="SUPFAM" id="SSF52833">
    <property type="entry name" value="Thioredoxin-like"/>
    <property type="match status" value="1"/>
</dbReference>
<evidence type="ECO:0000259" key="2">
    <source>
        <dbReference type="PROSITE" id="PS50405"/>
    </source>
</evidence>
<dbReference type="RefSeq" id="WP_113955891.1">
    <property type="nucleotide sequence ID" value="NZ_QNRT01000009.1"/>
</dbReference>
<evidence type="ECO:0000259" key="1">
    <source>
        <dbReference type="PROSITE" id="PS50404"/>
    </source>
</evidence>
<dbReference type="Gene3D" id="1.20.1050.10">
    <property type="match status" value="1"/>
</dbReference>
<sequence>MPELTLHFAPGACSRVTLIALETLEVAFNTELVIFMQGAHKSPKFKQLNPSSKIPVLVADGIPISQNIAILTWLDACYPNAQLLPKSNTPMERAQLLSQLARFPSDLHPLVSRIRVPHFFCDLPGGPERVLSMATQIMREQLEPIEQKLARQPWLAGQQWSVLDAYLHWVWFRITGAGFDATDFPYISAHYSKTLAMPAVKRAIAREYEAETYLESKGLNPTFLNPKQLD</sequence>
<evidence type="ECO:0000313" key="3">
    <source>
        <dbReference type="EMBL" id="RBP47170.1"/>
    </source>
</evidence>
<feature type="domain" description="GST C-terminal" evidence="2">
    <location>
        <begin position="89"/>
        <end position="214"/>
    </location>
</feature>
<proteinExistence type="predicted"/>
<dbReference type="PROSITE" id="PS50405">
    <property type="entry name" value="GST_CTER"/>
    <property type="match status" value="1"/>
</dbReference>
<dbReference type="Gene3D" id="3.40.30.10">
    <property type="entry name" value="Glutaredoxin"/>
    <property type="match status" value="1"/>
</dbReference>
<dbReference type="Proteomes" id="UP000253083">
    <property type="component" value="Unassembled WGS sequence"/>
</dbReference>
<dbReference type="CDD" id="cd03057">
    <property type="entry name" value="GST_N_Beta"/>
    <property type="match status" value="1"/>
</dbReference>
<feature type="domain" description="GST N-terminal" evidence="1">
    <location>
        <begin position="1"/>
        <end position="82"/>
    </location>
</feature>
<dbReference type="Pfam" id="PF13409">
    <property type="entry name" value="GST_N_2"/>
    <property type="match status" value="1"/>
</dbReference>
<dbReference type="SFLD" id="SFLDS00019">
    <property type="entry name" value="Glutathione_Transferase_(cytos"/>
    <property type="match status" value="1"/>
</dbReference>
<dbReference type="InterPro" id="IPR036282">
    <property type="entry name" value="Glutathione-S-Trfase_C_sf"/>
</dbReference>
<dbReference type="InterPro" id="IPR040079">
    <property type="entry name" value="Glutathione_S-Trfase"/>
</dbReference>
<dbReference type="AlphaFoldDB" id="A0A395JEU6"/>
<dbReference type="InterPro" id="IPR036249">
    <property type="entry name" value="Thioredoxin-like_sf"/>
</dbReference>
<dbReference type="GO" id="GO:0016740">
    <property type="term" value="F:transferase activity"/>
    <property type="evidence" value="ECO:0007669"/>
    <property type="project" value="UniProtKB-KW"/>
</dbReference>
<evidence type="ECO:0000313" key="4">
    <source>
        <dbReference type="Proteomes" id="UP000253083"/>
    </source>
</evidence>
<dbReference type="InParanoid" id="A0A395JEU6"/>
<protein>
    <submittedName>
        <fullName evidence="3">Glutathione S-transferase</fullName>
    </submittedName>
</protein>
<reference evidence="3 4" key="1">
    <citation type="submission" date="2018-06" db="EMBL/GenBank/DDBJ databases">
        <title>Genomic Encyclopedia of Type Strains, Phase IV (KMG-IV): sequencing the most valuable type-strain genomes for metagenomic binning, comparative biology and taxonomic classification.</title>
        <authorList>
            <person name="Goeker M."/>
        </authorList>
    </citation>
    <scope>NUCLEOTIDE SEQUENCE [LARGE SCALE GENOMIC DNA]</scope>
    <source>
        <strain evidence="3 4">DSM 24032</strain>
    </source>
</reference>
<dbReference type="PANTHER" id="PTHR44051:SF8">
    <property type="entry name" value="GLUTATHIONE S-TRANSFERASE GSTA"/>
    <property type="match status" value="1"/>
</dbReference>
<keyword evidence="4" id="KW-1185">Reference proteome</keyword>
<dbReference type="PROSITE" id="PS50404">
    <property type="entry name" value="GST_NTER"/>
    <property type="match status" value="1"/>
</dbReference>
<dbReference type="OrthoDB" id="9810080at2"/>
<comment type="caution">
    <text evidence="3">The sequence shown here is derived from an EMBL/GenBank/DDBJ whole genome shotgun (WGS) entry which is preliminary data.</text>
</comment>
<keyword evidence="3" id="KW-0808">Transferase</keyword>
<dbReference type="InterPro" id="IPR010987">
    <property type="entry name" value="Glutathione-S-Trfase_C-like"/>
</dbReference>
<gene>
    <name evidence="3" type="ORF">DFR28_10942</name>
</gene>